<dbReference type="GO" id="GO:0005634">
    <property type="term" value="C:nucleus"/>
    <property type="evidence" value="ECO:0007669"/>
    <property type="project" value="TreeGrafter"/>
</dbReference>
<dbReference type="InterPro" id="IPR045191">
    <property type="entry name" value="MBR1/2-like"/>
</dbReference>
<dbReference type="SMART" id="SM00184">
    <property type="entry name" value="RING"/>
    <property type="match status" value="1"/>
</dbReference>
<evidence type="ECO:0000256" key="6">
    <source>
        <dbReference type="ARBA" id="ARBA00022786"/>
    </source>
</evidence>
<comment type="caution">
    <text evidence="10">The sequence shown here is derived from an EMBL/GenBank/DDBJ whole genome shotgun (WGS) entry which is preliminary data.</text>
</comment>
<dbReference type="EC" id="2.3.2.27" evidence="2"/>
<name>A0A9J5WZW2_SOLCO</name>
<gene>
    <name evidence="10" type="ORF">H5410_052084</name>
</gene>
<feature type="domain" description="RING-type" evidence="9">
    <location>
        <begin position="95"/>
        <end position="136"/>
    </location>
</feature>
<evidence type="ECO:0000256" key="2">
    <source>
        <dbReference type="ARBA" id="ARBA00012483"/>
    </source>
</evidence>
<dbReference type="GO" id="GO:0061630">
    <property type="term" value="F:ubiquitin protein ligase activity"/>
    <property type="evidence" value="ECO:0007669"/>
    <property type="project" value="UniProtKB-EC"/>
</dbReference>
<dbReference type="AlphaFoldDB" id="A0A9J5WZW2"/>
<sequence length="143" mass="16913">MSDHDSIDMLLREINVVDNLQSLSSENWRYPPNYSQSTIDPFPMTRGRTLHRRQDGKIIMRYVKIRTHHVVVPKDGINNPTKIEEIVDRESMEICAICLAEYKHEETIGTLRCRHEYHADCIKQWLLRKKDCPMCRASVFHFT</sequence>
<dbReference type="SUPFAM" id="SSF57850">
    <property type="entry name" value="RING/U-box"/>
    <property type="match status" value="1"/>
</dbReference>
<evidence type="ECO:0000313" key="11">
    <source>
        <dbReference type="Proteomes" id="UP000824120"/>
    </source>
</evidence>
<keyword evidence="11" id="KW-1185">Reference proteome</keyword>
<organism evidence="10 11">
    <name type="scientific">Solanum commersonii</name>
    <name type="common">Commerson's wild potato</name>
    <name type="synonym">Commerson's nightshade</name>
    <dbReference type="NCBI Taxonomy" id="4109"/>
    <lineage>
        <taxon>Eukaryota</taxon>
        <taxon>Viridiplantae</taxon>
        <taxon>Streptophyta</taxon>
        <taxon>Embryophyta</taxon>
        <taxon>Tracheophyta</taxon>
        <taxon>Spermatophyta</taxon>
        <taxon>Magnoliopsida</taxon>
        <taxon>eudicotyledons</taxon>
        <taxon>Gunneridae</taxon>
        <taxon>Pentapetalae</taxon>
        <taxon>asterids</taxon>
        <taxon>lamiids</taxon>
        <taxon>Solanales</taxon>
        <taxon>Solanaceae</taxon>
        <taxon>Solanoideae</taxon>
        <taxon>Solaneae</taxon>
        <taxon>Solanum</taxon>
    </lineage>
</organism>
<reference evidence="10 11" key="1">
    <citation type="submission" date="2020-09" db="EMBL/GenBank/DDBJ databases">
        <title>De no assembly of potato wild relative species, Solanum commersonii.</title>
        <authorList>
            <person name="Cho K."/>
        </authorList>
    </citation>
    <scope>NUCLEOTIDE SEQUENCE [LARGE SCALE GENOMIC DNA]</scope>
    <source>
        <strain evidence="10">LZ3.2</strain>
        <tissue evidence="10">Leaf</tissue>
    </source>
</reference>
<dbReference type="PANTHER" id="PTHR22937">
    <property type="entry name" value="E3 UBIQUITIN-PROTEIN LIGASE RNF165"/>
    <property type="match status" value="1"/>
</dbReference>
<dbReference type="GO" id="GO:0008270">
    <property type="term" value="F:zinc ion binding"/>
    <property type="evidence" value="ECO:0007669"/>
    <property type="project" value="UniProtKB-KW"/>
</dbReference>
<keyword evidence="7" id="KW-0862">Zinc</keyword>
<keyword evidence="4" id="KW-0479">Metal-binding</keyword>
<evidence type="ECO:0000313" key="10">
    <source>
        <dbReference type="EMBL" id="KAG5581457.1"/>
    </source>
</evidence>
<accession>A0A9J5WZW2</accession>
<dbReference type="Pfam" id="PF13639">
    <property type="entry name" value="zf-RING_2"/>
    <property type="match status" value="1"/>
</dbReference>
<dbReference type="InterPro" id="IPR013083">
    <property type="entry name" value="Znf_RING/FYVE/PHD"/>
</dbReference>
<evidence type="ECO:0000256" key="1">
    <source>
        <dbReference type="ARBA" id="ARBA00000900"/>
    </source>
</evidence>
<keyword evidence="3" id="KW-0808">Transferase</keyword>
<keyword evidence="5 8" id="KW-0863">Zinc-finger</keyword>
<evidence type="ECO:0000256" key="3">
    <source>
        <dbReference type="ARBA" id="ARBA00022679"/>
    </source>
</evidence>
<dbReference type="InterPro" id="IPR001841">
    <property type="entry name" value="Znf_RING"/>
</dbReference>
<evidence type="ECO:0000256" key="7">
    <source>
        <dbReference type="ARBA" id="ARBA00022833"/>
    </source>
</evidence>
<evidence type="ECO:0000259" key="9">
    <source>
        <dbReference type="PROSITE" id="PS50089"/>
    </source>
</evidence>
<proteinExistence type="predicted"/>
<protein>
    <recommendedName>
        <fullName evidence="2">RING-type E3 ubiquitin transferase</fullName>
        <ecNumber evidence="2">2.3.2.27</ecNumber>
    </recommendedName>
</protein>
<keyword evidence="6" id="KW-0833">Ubl conjugation pathway</keyword>
<evidence type="ECO:0000256" key="8">
    <source>
        <dbReference type="PROSITE-ProRule" id="PRU00175"/>
    </source>
</evidence>
<dbReference type="Proteomes" id="UP000824120">
    <property type="component" value="Chromosome 10"/>
</dbReference>
<comment type="catalytic activity">
    <reaction evidence="1">
        <text>S-ubiquitinyl-[E2 ubiquitin-conjugating enzyme]-L-cysteine + [acceptor protein]-L-lysine = [E2 ubiquitin-conjugating enzyme]-L-cysteine + N(6)-ubiquitinyl-[acceptor protein]-L-lysine.</text>
        <dbReference type="EC" id="2.3.2.27"/>
    </reaction>
</comment>
<dbReference type="PROSITE" id="PS50089">
    <property type="entry name" value="ZF_RING_2"/>
    <property type="match status" value="1"/>
</dbReference>
<evidence type="ECO:0000256" key="5">
    <source>
        <dbReference type="ARBA" id="ARBA00022771"/>
    </source>
</evidence>
<dbReference type="OrthoDB" id="1302023at2759"/>
<dbReference type="EMBL" id="JACXVP010000010">
    <property type="protein sequence ID" value="KAG5581457.1"/>
    <property type="molecule type" value="Genomic_DNA"/>
</dbReference>
<evidence type="ECO:0000256" key="4">
    <source>
        <dbReference type="ARBA" id="ARBA00022723"/>
    </source>
</evidence>
<dbReference type="PANTHER" id="PTHR22937:SF175">
    <property type="entry name" value="RING-TYPE E3 UBIQUITIN TRANSFERASE"/>
    <property type="match status" value="1"/>
</dbReference>
<dbReference type="Gene3D" id="3.30.40.10">
    <property type="entry name" value="Zinc/RING finger domain, C3HC4 (zinc finger)"/>
    <property type="match status" value="1"/>
</dbReference>